<proteinExistence type="predicted"/>
<dbReference type="EMBL" id="MUJZ01041045">
    <property type="protein sequence ID" value="OTF75618.1"/>
    <property type="molecule type" value="Genomic_DNA"/>
</dbReference>
<organism evidence="2 3">
    <name type="scientific">Euroglyphus maynei</name>
    <name type="common">Mayne's house dust mite</name>
    <dbReference type="NCBI Taxonomy" id="6958"/>
    <lineage>
        <taxon>Eukaryota</taxon>
        <taxon>Metazoa</taxon>
        <taxon>Ecdysozoa</taxon>
        <taxon>Arthropoda</taxon>
        <taxon>Chelicerata</taxon>
        <taxon>Arachnida</taxon>
        <taxon>Acari</taxon>
        <taxon>Acariformes</taxon>
        <taxon>Sarcoptiformes</taxon>
        <taxon>Astigmata</taxon>
        <taxon>Psoroptidia</taxon>
        <taxon>Analgoidea</taxon>
        <taxon>Pyroglyphidae</taxon>
        <taxon>Pyroglyphinae</taxon>
        <taxon>Euroglyphus</taxon>
    </lineage>
</organism>
<accession>A0A1Y3B6N8</accession>
<protein>
    <submittedName>
        <fullName evidence="2">Uncharacterized protein</fullName>
    </submittedName>
</protein>
<reference evidence="2 3" key="1">
    <citation type="submission" date="2017-03" db="EMBL/GenBank/DDBJ databases">
        <title>Genome Survey of Euroglyphus maynei.</title>
        <authorList>
            <person name="Arlian L.G."/>
            <person name="Morgan M.S."/>
            <person name="Rider S.D."/>
        </authorList>
    </citation>
    <scope>NUCLEOTIDE SEQUENCE [LARGE SCALE GENOMIC DNA]</scope>
    <source>
        <strain evidence="2">Arlian Lab</strain>
        <tissue evidence="2">Whole body</tissue>
    </source>
</reference>
<feature type="compositionally biased region" description="Polar residues" evidence="1">
    <location>
        <begin position="60"/>
        <end position="85"/>
    </location>
</feature>
<feature type="region of interest" description="Disordered" evidence="1">
    <location>
        <begin position="53"/>
        <end position="85"/>
    </location>
</feature>
<evidence type="ECO:0000313" key="3">
    <source>
        <dbReference type="Proteomes" id="UP000194236"/>
    </source>
</evidence>
<feature type="non-terminal residue" evidence="2">
    <location>
        <position position="85"/>
    </location>
</feature>
<sequence length="85" mass="9594">MAIKESGPTFLSPTLEKAIDILKNSEVFNKFQNQFKPDDQTTNKLTNSCTRRMSHDVLSPHQSQNKNSVSYHLTQTMSTPATYSS</sequence>
<dbReference type="AlphaFoldDB" id="A0A1Y3B6N8"/>
<evidence type="ECO:0000313" key="2">
    <source>
        <dbReference type="EMBL" id="OTF75618.1"/>
    </source>
</evidence>
<gene>
    <name evidence="2" type="ORF">BLA29_007854</name>
</gene>
<dbReference type="Proteomes" id="UP000194236">
    <property type="component" value="Unassembled WGS sequence"/>
</dbReference>
<name>A0A1Y3B6N8_EURMA</name>
<comment type="caution">
    <text evidence="2">The sequence shown here is derived from an EMBL/GenBank/DDBJ whole genome shotgun (WGS) entry which is preliminary data.</text>
</comment>
<keyword evidence="3" id="KW-1185">Reference proteome</keyword>
<evidence type="ECO:0000256" key="1">
    <source>
        <dbReference type="SAM" id="MobiDB-lite"/>
    </source>
</evidence>